<dbReference type="GO" id="GO:0020037">
    <property type="term" value="F:heme binding"/>
    <property type="evidence" value="ECO:0007669"/>
    <property type="project" value="InterPro"/>
</dbReference>
<evidence type="ECO:0000256" key="1">
    <source>
        <dbReference type="SAM" id="MobiDB-lite"/>
    </source>
</evidence>
<feature type="compositionally biased region" description="Basic residues" evidence="1">
    <location>
        <begin position="379"/>
        <end position="393"/>
    </location>
</feature>
<evidence type="ECO:0000313" key="2">
    <source>
        <dbReference type="EMBL" id="KAH0548621.1"/>
    </source>
</evidence>
<comment type="caution">
    <text evidence="2">The sequence shown here is derived from an EMBL/GenBank/DDBJ whole genome shotgun (WGS) entry which is preliminary data.</text>
</comment>
<dbReference type="AlphaFoldDB" id="A0A9P8IB00"/>
<dbReference type="PANTHER" id="PTHR24305">
    <property type="entry name" value="CYTOCHROME P450"/>
    <property type="match status" value="1"/>
</dbReference>
<dbReference type="PANTHER" id="PTHR24305:SF222">
    <property type="entry name" value="CYTOCHROME P450 MONOOXYGENASE STCS"/>
    <property type="match status" value="1"/>
</dbReference>
<dbReference type="InterPro" id="IPR050121">
    <property type="entry name" value="Cytochrome_P450_monoxygenase"/>
</dbReference>
<name>A0A9P8IB00_9PEZI</name>
<reference evidence="2" key="1">
    <citation type="submission" date="2021-03" db="EMBL/GenBank/DDBJ databases">
        <title>Comparative genomics and phylogenomic investigation of the class Geoglossomycetes provide insights into ecological specialization and systematics.</title>
        <authorList>
            <person name="Melie T."/>
            <person name="Pirro S."/>
            <person name="Miller A.N."/>
            <person name="Quandt A."/>
        </authorList>
    </citation>
    <scope>NUCLEOTIDE SEQUENCE</scope>
    <source>
        <strain evidence="2">CAQ_001_2017</strain>
    </source>
</reference>
<dbReference type="Gene3D" id="1.10.630.10">
    <property type="entry name" value="Cytochrome P450"/>
    <property type="match status" value="1"/>
</dbReference>
<accession>A0A9P8IB00</accession>
<feature type="region of interest" description="Disordered" evidence="1">
    <location>
        <begin position="373"/>
        <end position="393"/>
    </location>
</feature>
<dbReference type="Proteomes" id="UP000750711">
    <property type="component" value="Unassembled WGS sequence"/>
</dbReference>
<dbReference type="PRINTS" id="PR00385">
    <property type="entry name" value="P450"/>
</dbReference>
<dbReference type="InterPro" id="IPR036396">
    <property type="entry name" value="Cyt_P450_sf"/>
</dbReference>
<evidence type="ECO:0000313" key="3">
    <source>
        <dbReference type="Proteomes" id="UP000750711"/>
    </source>
</evidence>
<evidence type="ECO:0008006" key="4">
    <source>
        <dbReference type="Google" id="ProtNLM"/>
    </source>
</evidence>
<gene>
    <name evidence="2" type="ORF">GP486_007835</name>
</gene>
<dbReference type="InterPro" id="IPR001128">
    <property type="entry name" value="Cyt_P450"/>
</dbReference>
<keyword evidence="3" id="KW-1185">Reference proteome</keyword>
<sequence length="393" mass="44459">YSLRKIWKLLGRPPCFLIDFRPIIPPLIVVTDPKVAEEISRPSSAFPYSLGKDEGCMRFKWVLGSESIVLTEGEEWKELRRRFNPAKLRRNPGFQPSHLHSLIPLMLRKTRIFTNKLRTAAASQAVVTFGNYVQDLTVDIIGEVVVEHDLRAQLTEEGEGEKGPGGVLMTLDKILEWTYNEQRALNPFHRFSILRPIMLRYYSRILDRRLSEIIHSRIETRKPESATRTILNLALQDVTGPLSSQLHKLTVTQIKSLIFAGSHTTASTVQWITYLISKHPSILAKVRAEHDVIFGDRPVEEVLAKTPKEALSAMVYTTAVIKETLRLYSPAGSVRSAPAGSGFGVTVGGMRMRLDGTMLFVNHHIIHQDEKVGKEKARSTAHSHLKSRKTWMI</sequence>
<dbReference type="GO" id="GO:0004497">
    <property type="term" value="F:monooxygenase activity"/>
    <property type="evidence" value="ECO:0007669"/>
    <property type="project" value="InterPro"/>
</dbReference>
<organism evidence="2 3">
    <name type="scientific">Trichoglossum hirsutum</name>
    <dbReference type="NCBI Taxonomy" id="265104"/>
    <lineage>
        <taxon>Eukaryota</taxon>
        <taxon>Fungi</taxon>
        <taxon>Dikarya</taxon>
        <taxon>Ascomycota</taxon>
        <taxon>Pezizomycotina</taxon>
        <taxon>Geoglossomycetes</taxon>
        <taxon>Geoglossales</taxon>
        <taxon>Geoglossaceae</taxon>
        <taxon>Trichoglossum</taxon>
    </lineage>
</organism>
<dbReference type="GO" id="GO:0016705">
    <property type="term" value="F:oxidoreductase activity, acting on paired donors, with incorporation or reduction of molecular oxygen"/>
    <property type="evidence" value="ECO:0007669"/>
    <property type="project" value="InterPro"/>
</dbReference>
<feature type="non-terminal residue" evidence="2">
    <location>
        <position position="393"/>
    </location>
</feature>
<dbReference type="EMBL" id="JAGHQM010002472">
    <property type="protein sequence ID" value="KAH0548621.1"/>
    <property type="molecule type" value="Genomic_DNA"/>
</dbReference>
<dbReference type="Pfam" id="PF00067">
    <property type="entry name" value="p450"/>
    <property type="match status" value="1"/>
</dbReference>
<protein>
    <recommendedName>
        <fullName evidence="4">Cytochrome P450</fullName>
    </recommendedName>
</protein>
<proteinExistence type="predicted"/>
<dbReference type="GO" id="GO:0005506">
    <property type="term" value="F:iron ion binding"/>
    <property type="evidence" value="ECO:0007669"/>
    <property type="project" value="InterPro"/>
</dbReference>
<dbReference type="SUPFAM" id="SSF48264">
    <property type="entry name" value="Cytochrome P450"/>
    <property type="match status" value="1"/>
</dbReference>